<dbReference type="AlphaFoldDB" id="A0A2D2Q3Z6"/>
<dbReference type="InterPro" id="IPR006519">
    <property type="entry name" value="Ribosomal_uL11_bac-typ"/>
</dbReference>
<proteinExistence type="inferred from homology"/>
<keyword evidence="4 7" id="KW-0694">RNA-binding</keyword>
<dbReference type="SUPFAM" id="SSF46906">
    <property type="entry name" value="Ribosomal protein L11, C-terminal domain"/>
    <property type="match status" value="1"/>
</dbReference>
<accession>A0A2D2Q3Z6</accession>
<dbReference type="GO" id="GO:0003735">
    <property type="term" value="F:structural constituent of ribosome"/>
    <property type="evidence" value="ECO:0007669"/>
    <property type="project" value="InterPro"/>
</dbReference>
<evidence type="ECO:0000259" key="10">
    <source>
        <dbReference type="Pfam" id="PF00298"/>
    </source>
</evidence>
<gene>
    <name evidence="7" type="primary">rplK</name>
    <name evidence="7" type="synonym">rpl11</name>
    <name evidence="12" type="ORF">BRW62_11310</name>
</gene>
<evidence type="ECO:0000259" key="11">
    <source>
        <dbReference type="Pfam" id="PF03946"/>
    </source>
</evidence>
<name>A0A2D2Q3Z6_PARLV</name>
<evidence type="ECO:0000256" key="7">
    <source>
        <dbReference type="HAMAP-Rule" id="MF_00736"/>
    </source>
</evidence>
<feature type="domain" description="Large ribosomal subunit protein uL11 N-terminal" evidence="11">
    <location>
        <begin position="9"/>
        <end position="66"/>
    </location>
</feature>
<keyword evidence="5 7" id="KW-0689">Ribosomal protein</keyword>
<dbReference type="InterPro" id="IPR020783">
    <property type="entry name" value="Ribosomal_uL11_C"/>
</dbReference>
<protein>
    <recommendedName>
        <fullName evidence="7">Large ribosomal subunit protein uL11</fullName>
    </recommendedName>
</protein>
<dbReference type="GO" id="GO:0070180">
    <property type="term" value="F:large ribosomal subunit rRNA binding"/>
    <property type="evidence" value="ECO:0007669"/>
    <property type="project" value="UniProtKB-UniRule"/>
</dbReference>
<evidence type="ECO:0000256" key="2">
    <source>
        <dbReference type="ARBA" id="ARBA00022481"/>
    </source>
</evidence>
<organism evidence="12 13">
    <name type="scientific">Parathermosynechococcus lividus PCC 6715</name>
    <dbReference type="NCBI Taxonomy" id="1917166"/>
    <lineage>
        <taxon>Bacteria</taxon>
        <taxon>Bacillati</taxon>
        <taxon>Cyanobacteriota</taxon>
        <taxon>Cyanophyceae</taxon>
        <taxon>Acaryochloridales</taxon>
        <taxon>Thermosynechococcaceae</taxon>
        <taxon>Parathermosynechococcus</taxon>
    </lineage>
</organism>
<dbReference type="PROSITE" id="PS00359">
    <property type="entry name" value="RIBOSOMAL_L11"/>
    <property type="match status" value="1"/>
</dbReference>
<dbReference type="Gene3D" id="1.10.10.250">
    <property type="entry name" value="Ribosomal protein L11, C-terminal domain"/>
    <property type="match status" value="1"/>
</dbReference>
<dbReference type="NCBIfam" id="TIGR01632">
    <property type="entry name" value="L11_bact"/>
    <property type="match status" value="1"/>
</dbReference>
<comment type="PTM">
    <text evidence="7 9">One or more lysine residues are methylated.</text>
</comment>
<sequence>MAKKVVAIIKLAIQAGKANPAPPIGPALGQHGVNIMMFCKEYNARTADQVGTVVPVEISVYEDRSFTFVLKTPPASVLIQKAAGIEKGSGEPNKKQVGSITRAQLREIAEKKMPDLNANDIEAAMRIIEGTARNMGVAVTD</sequence>
<keyword evidence="2 7" id="KW-0488">Methylation</keyword>
<dbReference type="FunFam" id="1.10.10.250:FF:000001">
    <property type="entry name" value="50S ribosomal protein L11"/>
    <property type="match status" value="1"/>
</dbReference>
<dbReference type="Pfam" id="PF00298">
    <property type="entry name" value="Ribosomal_L11"/>
    <property type="match status" value="1"/>
</dbReference>
<evidence type="ECO:0000256" key="1">
    <source>
        <dbReference type="ARBA" id="ARBA00010537"/>
    </source>
</evidence>
<dbReference type="InterPro" id="IPR020785">
    <property type="entry name" value="Ribosomal_uL11_CS"/>
</dbReference>
<dbReference type="InterPro" id="IPR000911">
    <property type="entry name" value="Ribosomal_uL11"/>
</dbReference>
<reference evidence="12 13" key="1">
    <citation type="submission" date="2016-11" db="EMBL/GenBank/DDBJ databases">
        <title>Complete genome sequence of thermophilic cyanobacteria strain Synechococcus sp. PCC6715.</title>
        <authorList>
            <person name="Tang J."/>
            <person name="Daroch M."/>
            <person name="Liang Y."/>
            <person name="Jiang D."/>
            <person name="Shah M."/>
        </authorList>
    </citation>
    <scope>NUCLEOTIDE SEQUENCE [LARGE SCALE GENOMIC DNA]</scope>
    <source>
        <strain evidence="12 13">PCC 6715</strain>
    </source>
</reference>
<dbReference type="SMART" id="SM00649">
    <property type="entry name" value="RL11"/>
    <property type="match status" value="1"/>
</dbReference>
<reference evidence="13" key="2">
    <citation type="journal article" date="2022" name="Front. Microbiol.">
        <title>Comparative Genomic Analysis Revealed Distinct Molecular Components and Organization of CO2-Concentrating Mechanism in Thermophilic Cyanobacteria.</title>
        <authorList>
            <person name="Tang J."/>
            <person name="Zhou H."/>
            <person name="Yao D."/>
            <person name="Riaz S."/>
            <person name="You D."/>
            <person name="Klepacz-Smolka A."/>
            <person name="Daroch M."/>
        </authorList>
    </citation>
    <scope>NUCLEOTIDE SEQUENCE [LARGE SCALE GENOMIC DNA]</scope>
    <source>
        <strain evidence="13">PCC 6715</strain>
    </source>
</reference>
<comment type="similarity">
    <text evidence="1 7 8">Belongs to the universal ribosomal protein uL11 family.</text>
</comment>
<evidence type="ECO:0000256" key="8">
    <source>
        <dbReference type="RuleBase" id="RU003978"/>
    </source>
</evidence>
<dbReference type="Pfam" id="PF03946">
    <property type="entry name" value="Ribosomal_L11_N"/>
    <property type="match status" value="1"/>
</dbReference>
<feature type="domain" description="Large ribosomal subunit protein uL11 C-terminal" evidence="10">
    <location>
        <begin position="71"/>
        <end position="139"/>
    </location>
</feature>
<keyword evidence="3 7" id="KW-0699">rRNA-binding</keyword>
<evidence type="ECO:0000313" key="12">
    <source>
        <dbReference type="EMBL" id="ATS19226.1"/>
    </source>
</evidence>
<evidence type="ECO:0000256" key="4">
    <source>
        <dbReference type="ARBA" id="ARBA00022884"/>
    </source>
</evidence>
<dbReference type="EMBL" id="CP018092">
    <property type="protein sequence ID" value="ATS19226.1"/>
    <property type="molecule type" value="Genomic_DNA"/>
</dbReference>
<evidence type="ECO:0000256" key="6">
    <source>
        <dbReference type="ARBA" id="ARBA00023274"/>
    </source>
</evidence>
<dbReference type="FunFam" id="3.30.1550.10:FF:000001">
    <property type="entry name" value="50S ribosomal protein L11"/>
    <property type="match status" value="1"/>
</dbReference>
<dbReference type="PANTHER" id="PTHR11661:SF1">
    <property type="entry name" value="LARGE RIBOSOMAL SUBUNIT PROTEIN UL11M"/>
    <property type="match status" value="1"/>
</dbReference>
<evidence type="ECO:0000256" key="9">
    <source>
        <dbReference type="RuleBase" id="RU003979"/>
    </source>
</evidence>
<comment type="subunit">
    <text evidence="7">Part of the ribosomal stalk of the 50S ribosomal subunit. Interacts with L10 and the large rRNA to form the base of the stalk. L10 forms an elongated spine to which L12 dimers bind in a sequential fashion forming a multimeric L10(L12)X complex.</text>
</comment>
<dbReference type="Gene3D" id="3.30.1550.10">
    <property type="entry name" value="Ribosomal protein L11/L12, N-terminal domain"/>
    <property type="match status" value="1"/>
</dbReference>
<evidence type="ECO:0000256" key="3">
    <source>
        <dbReference type="ARBA" id="ARBA00022730"/>
    </source>
</evidence>
<dbReference type="InterPro" id="IPR036796">
    <property type="entry name" value="Ribosomal_uL11_N_sf"/>
</dbReference>
<comment type="function">
    <text evidence="7 9">Forms part of the ribosomal stalk which helps the ribosome interact with GTP-bound translation factors.</text>
</comment>
<keyword evidence="6 7" id="KW-0687">Ribonucleoprotein</keyword>
<dbReference type="OrthoDB" id="9802408at2"/>
<evidence type="ECO:0000256" key="5">
    <source>
        <dbReference type="ARBA" id="ARBA00022980"/>
    </source>
</evidence>
<dbReference type="KEGG" id="slw:BRW62_11310"/>
<dbReference type="RefSeq" id="WP_099799563.1">
    <property type="nucleotide sequence ID" value="NZ_CP018092.1"/>
</dbReference>
<dbReference type="CDD" id="cd00349">
    <property type="entry name" value="Ribosomal_L11"/>
    <property type="match status" value="1"/>
</dbReference>
<dbReference type="InterPro" id="IPR036769">
    <property type="entry name" value="Ribosomal_uL11_C_sf"/>
</dbReference>
<dbReference type="SUPFAM" id="SSF54747">
    <property type="entry name" value="Ribosomal L11/L12e N-terminal domain"/>
    <property type="match status" value="1"/>
</dbReference>
<dbReference type="InterPro" id="IPR020784">
    <property type="entry name" value="Ribosomal_uL11_N"/>
</dbReference>
<dbReference type="GO" id="GO:0006412">
    <property type="term" value="P:translation"/>
    <property type="evidence" value="ECO:0007669"/>
    <property type="project" value="UniProtKB-UniRule"/>
</dbReference>
<evidence type="ECO:0000313" key="13">
    <source>
        <dbReference type="Proteomes" id="UP000231057"/>
    </source>
</evidence>
<dbReference type="HAMAP" id="MF_00736">
    <property type="entry name" value="Ribosomal_uL11"/>
    <property type="match status" value="1"/>
</dbReference>
<dbReference type="PANTHER" id="PTHR11661">
    <property type="entry name" value="60S RIBOSOMAL PROTEIN L12"/>
    <property type="match status" value="1"/>
</dbReference>
<keyword evidence="13" id="KW-1185">Reference proteome</keyword>
<dbReference type="Proteomes" id="UP000231057">
    <property type="component" value="Chromosome"/>
</dbReference>
<dbReference type="GO" id="GO:0022625">
    <property type="term" value="C:cytosolic large ribosomal subunit"/>
    <property type="evidence" value="ECO:0007669"/>
    <property type="project" value="TreeGrafter"/>
</dbReference>